<dbReference type="GO" id="GO:0030416">
    <property type="term" value="P:methylamine metabolic process"/>
    <property type="evidence" value="ECO:0007669"/>
    <property type="project" value="InterPro"/>
</dbReference>
<protein>
    <submittedName>
        <fullName evidence="6">DoxX family protein</fullName>
    </submittedName>
</protein>
<dbReference type="AlphaFoldDB" id="A0A2P5P7F1"/>
<evidence type="ECO:0000313" key="6">
    <source>
        <dbReference type="EMBL" id="PPD58199.1"/>
    </source>
</evidence>
<evidence type="ECO:0000256" key="1">
    <source>
        <dbReference type="ARBA" id="ARBA00004141"/>
    </source>
</evidence>
<comment type="caution">
    <text evidence="6">The sequence shown here is derived from an EMBL/GenBank/DDBJ whole genome shotgun (WGS) entry which is preliminary data.</text>
</comment>
<dbReference type="RefSeq" id="WP_102331206.1">
    <property type="nucleotide sequence ID" value="NZ_CP058566.2"/>
</dbReference>
<gene>
    <name evidence="6" type="ORF">JP09_005250</name>
</gene>
<dbReference type="Proteomes" id="UP000235653">
    <property type="component" value="Unassembled WGS sequence"/>
</dbReference>
<dbReference type="EMBL" id="JQAN02000009">
    <property type="protein sequence ID" value="PPD58199.1"/>
    <property type="molecule type" value="Genomic_DNA"/>
</dbReference>
<dbReference type="GO" id="GO:0016020">
    <property type="term" value="C:membrane"/>
    <property type="evidence" value="ECO:0007669"/>
    <property type="project" value="UniProtKB-SubCell"/>
</dbReference>
<name>A0A2P5P7F1_9CHLR</name>
<keyword evidence="7" id="KW-1185">Reference proteome</keyword>
<accession>A0A2P5P7F1</accession>
<organism evidence="6 7">
    <name type="scientific">Dehalogenimonas etheniformans</name>
    <dbReference type="NCBI Taxonomy" id="1536648"/>
    <lineage>
        <taxon>Bacteria</taxon>
        <taxon>Bacillati</taxon>
        <taxon>Chloroflexota</taxon>
        <taxon>Dehalococcoidia</taxon>
        <taxon>Dehalococcoidales</taxon>
        <taxon>Dehalococcoidaceae</taxon>
        <taxon>Dehalogenimonas</taxon>
    </lineage>
</organism>
<dbReference type="InterPro" id="IPR009908">
    <property type="entry name" value="Methylamine_util_MauE"/>
</dbReference>
<keyword evidence="3" id="KW-1133">Transmembrane helix</keyword>
<evidence type="ECO:0000256" key="3">
    <source>
        <dbReference type="ARBA" id="ARBA00022989"/>
    </source>
</evidence>
<keyword evidence="4" id="KW-0472">Membrane</keyword>
<evidence type="ECO:0000256" key="4">
    <source>
        <dbReference type="ARBA" id="ARBA00023136"/>
    </source>
</evidence>
<dbReference type="Pfam" id="PF07291">
    <property type="entry name" value="MauE"/>
    <property type="match status" value="1"/>
</dbReference>
<proteinExistence type="predicted"/>
<evidence type="ECO:0000313" key="7">
    <source>
        <dbReference type="Proteomes" id="UP000235653"/>
    </source>
</evidence>
<sequence length="161" mass="17390">MKLRGIVVIICAVFVGATLLFAGTGKLPGQSEFAEAMMGTFYTPQLATFFSRVVPWVEIILGTMLLAGFLPRLAALGTVVLALGFIANNVWAIAQGIGKFAHCGDCFGFWERIFGYLTPAGALAVDLVLLVAALAVVLLYPDFFKLRTWAAFVKKNNRKPS</sequence>
<evidence type="ECO:0000256" key="2">
    <source>
        <dbReference type="ARBA" id="ARBA00022692"/>
    </source>
</evidence>
<comment type="subcellular location">
    <subcellularLocation>
        <location evidence="1">Membrane</location>
        <topology evidence="1">Multi-pass membrane protein</topology>
    </subcellularLocation>
</comment>
<feature type="domain" description="Methylamine utilisation protein MauE" evidence="5">
    <location>
        <begin position="6"/>
        <end position="138"/>
    </location>
</feature>
<keyword evidence="2" id="KW-0812">Transmembrane</keyword>
<evidence type="ECO:0000259" key="5">
    <source>
        <dbReference type="Pfam" id="PF07291"/>
    </source>
</evidence>
<reference evidence="6 7" key="1">
    <citation type="journal article" date="2017" name="ISME J.">
        <title>Grape pomace compost harbors organohalide-respiring Dehalogenimonas species with novel reductive dehalogenase genes.</title>
        <authorList>
            <person name="Yang Y."/>
            <person name="Higgins S.A."/>
            <person name="Yan J."/>
            <person name="Simsir B."/>
            <person name="Chourey K."/>
            <person name="Iyer R."/>
            <person name="Hettich R.L."/>
            <person name="Baldwin B."/>
            <person name="Ogles D.M."/>
            <person name="Loffler F.E."/>
        </authorList>
    </citation>
    <scope>NUCLEOTIDE SEQUENCE [LARGE SCALE GENOMIC DNA]</scope>
    <source>
        <strain evidence="6 7">GP</strain>
    </source>
</reference>